<dbReference type="STRING" id="28092.WM40_03115"/>
<dbReference type="Proteomes" id="UP000033618">
    <property type="component" value="Unassembled WGS sequence"/>
</dbReference>
<gene>
    <name evidence="1" type="ORF">WM40_03115</name>
</gene>
<reference evidence="1 2" key="1">
    <citation type="submission" date="2015-03" db="EMBL/GenBank/DDBJ databases">
        <title>Draft Genome Sequence of Burkholderia andropogonis type strain ICMP2807, isolated from Sorghum bicolor.</title>
        <authorList>
            <person name="Lopes-Santos L."/>
            <person name="Castro D.B."/>
            <person name="Ottoboni L.M."/>
            <person name="Park D."/>
            <person name="Weirc B.S."/>
            <person name="Destefano S.A."/>
        </authorList>
    </citation>
    <scope>NUCLEOTIDE SEQUENCE [LARGE SCALE GENOMIC DNA]</scope>
    <source>
        <strain evidence="1 2">ICMP2807</strain>
    </source>
</reference>
<protein>
    <submittedName>
        <fullName evidence="1">Uncharacterized protein</fullName>
    </submittedName>
</protein>
<dbReference type="OrthoDB" id="6983997at2"/>
<proteinExistence type="predicted"/>
<dbReference type="PATRIC" id="fig|28092.6.peg.733"/>
<name>A0A0F5K4B2_9BURK</name>
<evidence type="ECO:0000313" key="1">
    <source>
        <dbReference type="EMBL" id="KKB64971.1"/>
    </source>
</evidence>
<organism evidence="1 2">
    <name type="scientific">Robbsia andropogonis</name>
    <dbReference type="NCBI Taxonomy" id="28092"/>
    <lineage>
        <taxon>Bacteria</taxon>
        <taxon>Pseudomonadati</taxon>
        <taxon>Pseudomonadota</taxon>
        <taxon>Betaproteobacteria</taxon>
        <taxon>Burkholderiales</taxon>
        <taxon>Burkholderiaceae</taxon>
        <taxon>Robbsia</taxon>
    </lineage>
</organism>
<comment type="caution">
    <text evidence="1">The sequence shown here is derived from an EMBL/GenBank/DDBJ whole genome shotgun (WGS) entry which is preliminary data.</text>
</comment>
<dbReference type="RefSeq" id="WP_046152107.1">
    <property type="nucleotide sequence ID" value="NZ_CADFGU010000004.1"/>
</dbReference>
<sequence>MPTPFQHSAAHNTESARPALTLQALRYRRIEPVRGHEVKRLEQEARALGMLVAEEREHICGHDRAADYVISSTILSMLLMNGSPQHHAFIEGVAGQNDYPPEWMTCSYECAGWGYVFRRAFAKAASSNSHVLLLQIVDVDVHGFTYWHGNPAWGNSGFGVCTMLVDVADSVAAPLRNMSAPPQVAVVQMGRELRGFYSQRPGVSVALPFFPPTSRRAMLAAIGKTPLCPDGHARFGHSFGSDPWIALLLAQAEARDADIRQNVIVSSLALNGYYSIAEVGFAPGAQLSLEL</sequence>
<dbReference type="EMBL" id="LAQU01000002">
    <property type="protein sequence ID" value="KKB64971.1"/>
    <property type="molecule type" value="Genomic_DNA"/>
</dbReference>
<dbReference type="AlphaFoldDB" id="A0A0F5K4B2"/>
<keyword evidence="2" id="KW-1185">Reference proteome</keyword>
<evidence type="ECO:0000313" key="2">
    <source>
        <dbReference type="Proteomes" id="UP000033618"/>
    </source>
</evidence>
<accession>A0A0F5K4B2</accession>